<name>A0A2D0N6X0_FLAN2</name>
<comment type="caution">
    <text evidence="1">The sequence shown here is derived from an EMBL/GenBank/DDBJ whole genome shotgun (WGS) entry which is preliminary data.</text>
</comment>
<organism evidence="1 2">
    <name type="scientific">Flavilitoribacter nigricans (strain ATCC 23147 / DSM 23189 / NBRC 102662 / NCIMB 1420 / SS-2)</name>
    <name type="common">Lewinella nigricans</name>
    <dbReference type="NCBI Taxonomy" id="1122177"/>
    <lineage>
        <taxon>Bacteria</taxon>
        <taxon>Pseudomonadati</taxon>
        <taxon>Bacteroidota</taxon>
        <taxon>Saprospiria</taxon>
        <taxon>Saprospirales</taxon>
        <taxon>Lewinellaceae</taxon>
        <taxon>Flavilitoribacter</taxon>
    </lineage>
</organism>
<dbReference type="AlphaFoldDB" id="A0A2D0N6X0"/>
<dbReference type="EMBL" id="PDUD01000026">
    <property type="protein sequence ID" value="PHN04282.1"/>
    <property type="molecule type" value="Genomic_DNA"/>
</dbReference>
<gene>
    <name evidence="1" type="ORF">CRP01_22225</name>
</gene>
<evidence type="ECO:0000313" key="2">
    <source>
        <dbReference type="Proteomes" id="UP000223913"/>
    </source>
</evidence>
<dbReference type="Proteomes" id="UP000223913">
    <property type="component" value="Unassembled WGS sequence"/>
</dbReference>
<dbReference type="RefSeq" id="WP_099152308.1">
    <property type="nucleotide sequence ID" value="NZ_PDUD01000026.1"/>
</dbReference>
<accession>A0A2D0N6X0</accession>
<sequence length="77" mass="8659">MISGKVRDGFGFFPNAVETGIALPEQPELFIKDTMEYPFELYLDPQEAILSLRQPIPFRPALAAQVFQCFDSGGDYN</sequence>
<evidence type="ECO:0000313" key="1">
    <source>
        <dbReference type="EMBL" id="PHN04282.1"/>
    </source>
</evidence>
<protein>
    <submittedName>
        <fullName evidence="1">Uncharacterized protein</fullName>
    </submittedName>
</protein>
<reference evidence="1 2" key="1">
    <citation type="submission" date="2017-10" db="EMBL/GenBank/DDBJ databases">
        <title>The draft genome sequence of Lewinella nigricans NBRC 102662.</title>
        <authorList>
            <person name="Wang K."/>
        </authorList>
    </citation>
    <scope>NUCLEOTIDE SEQUENCE [LARGE SCALE GENOMIC DNA]</scope>
    <source>
        <strain evidence="1 2">NBRC 102662</strain>
    </source>
</reference>
<proteinExistence type="predicted"/>
<keyword evidence="2" id="KW-1185">Reference proteome</keyword>